<gene>
    <name evidence="1" type="ORF">PACLA_8A036439</name>
</gene>
<reference evidence="1" key="1">
    <citation type="submission" date="2020-04" db="EMBL/GenBank/DDBJ databases">
        <authorList>
            <person name="Alioto T."/>
            <person name="Alioto T."/>
            <person name="Gomez Garrido J."/>
        </authorList>
    </citation>
    <scope>NUCLEOTIDE SEQUENCE</scope>
    <source>
        <strain evidence="1">A484AB</strain>
    </source>
</reference>
<organism evidence="1 2">
    <name type="scientific">Paramuricea clavata</name>
    <name type="common">Red gorgonian</name>
    <name type="synonym">Violescent sea-whip</name>
    <dbReference type="NCBI Taxonomy" id="317549"/>
    <lineage>
        <taxon>Eukaryota</taxon>
        <taxon>Metazoa</taxon>
        <taxon>Cnidaria</taxon>
        <taxon>Anthozoa</taxon>
        <taxon>Octocorallia</taxon>
        <taxon>Malacalcyonacea</taxon>
        <taxon>Plexauridae</taxon>
        <taxon>Paramuricea</taxon>
    </lineage>
</organism>
<evidence type="ECO:0000313" key="2">
    <source>
        <dbReference type="Proteomes" id="UP001152795"/>
    </source>
</evidence>
<dbReference type="EMBL" id="CACRXK020008656">
    <property type="protein sequence ID" value="CAB4015277.1"/>
    <property type="molecule type" value="Genomic_DNA"/>
</dbReference>
<evidence type="ECO:0000313" key="1">
    <source>
        <dbReference type="EMBL" id="CAB4015277.1"/>
    </source>
</evidence>
<sequence>MVEVSAAIHMLQGGVIIAESRWTVEVTNNANRSHIGRRVKDQRKKRYIVAWSKGCIGDSQLQVETITPLNTPSKRAVNYGKNGEDGIEGAKVALAIANNQLYKRLPTLETPTYVVLLATKLVEMGFKVHMTLT</sequence>
<dbReference type="AlphaFoldDB" id="A0A6S7ID13"/>
<proteinExistence type="predicted"/>
<accession>A0A6S7ID13</accession>
<protein>
    <submittedName>
        <fullName evidence="1">Uncharacterized protein</fullName>
    </submittedName>
</protein>
<dbReference type="Proteomes" id="UP001152795">
    <property type="component" value="Unassembled WGS sequence"/>
</dbReference>
<name>A0A6S7ID13_PARCT</name>
<keyword evidence="2" id="KW-1185">Reference proteome</keyword>
<comment type="caution">
    <text evidence="1">The sequence shown here is derived from an EMBL/GenBank/DDBJ whole genome shotgun (WGS) entry which is preliminary data.</text>
</comment>